<keyword evidence="4 6" id="KW-0804">Transcription</keyword>
<dbReference type="NCBIfam" id="TIGR02937">
    <property type="entry name" value="sigma70-ECF"/>
    <property type="match status" value="1"/>
</dbReference>
<dbReference type="InterPro" id="IPR011010">
    <property type="entry name" value="DNA_brk_join_enz"/>
</dbReference>
<dbReference type="Proteomes" id="UP000243799">
    <property type="component" value="Unassembled WGS sequence"/>
</dbReference>
<feature type="compositionally biased region" description="Basic and acidic residues" evidence="7">
    <location>
        <begin position="72"/>
        <end position="94"/>
    </location>
</feature>
<dbReference type="PANTHER" id="PTHR47756">
    <property type="entry name" value="BLL6612 PROTEIN-RELATED"/>
    <property type="match status" value="1"/>
</dbReference>
<dbReference type="EMBL" id="FOKG01000006">
    <property type="protein sequence ID" value="SFB18999.1"/>
    <property type="molecule type" value="Genomic_DNA"/>
</dbReference>
<dbReference type="GO" id="GO:0006352">
    <property type="term" value="P:DNA-templated transcription initiation"/>
    <property type="evidence" value="ECO:0007669"/>
    <property type="project" value="InterPro"/>
</dbReference>
<dbReference type="InterPro" id="IPR046531">
    <property type="entry name" value="DUF6596"/>
</dbReference>
<evidence type="ECO:0000256" key="3">
    <source>
        <dbReference type="ARBA" id="ARBA00023082"/>
    </source>
</evidence>
<evidence type="ECO:0000313" key="9">
    <source>
        <dbReference type="EMBL" id="SFB18999.1"/>
    </source>
</evidence>
<accession>A0A1I0YZY1</accession>
<dbReference type="Gene3D" id="1.10.1740.10">
    <property type="match status" value="1"/>
</dbReference>
<dbReference type="InterPro" id="IPR013324">
    <property type="entry name" value="RNA_pol_sigma_r3/r4-like"/>
</dbReference>
<dbReference type="InterPro" id="IPR036388">
    <property type="entry name" value="WH-like_DNA-bd_sf"/>
</dbReference>
<keyword evidence="10" id="KW-1185">Reference proteome</keyword>
<sequence length="659" mass="72514">MTDTHRRIDAVWKLESARIIAGLTRLVHDVGLAEELAQDALVAALEQWPASGVPENPGAWLMAIAKRRAVDHVRRTQRDERRHERLAHEPDKQQDAGQEPEQNDILRLMFLSCHPVLPTRSRIALTLRLLGGLTVAEIARAFLVGEPGVVQRIAEAKRTLAEAQVPFALPDDADLADRLASVLEVIYLIFNEGYSATSGDDLLRPGLCLEALRLGRLLAELAADEAEVHGLVALMEIQASRAPARTGPSGEPIQLHEQNRGRWDQLLIRRGFTSMLRARDLGGPPGRYLLQAAIAVCHAQARTARDTDWAQIATLYEALIRVLPTPIVRLNRAFATGMAHGYENGLIEVDALLADPALRDYHLLPAVRGDLLLRLGRGSEARLEFERAAALTGNAAEHAFLLRRADALAGGESAHVTLAQAAEDFLHGAGFDVATVRSYAQTLRRLRLALGDRFPLPSLTAEVVARVFVTAWGEAAPATWNRHRSAVRSFGTWAGVDDLAAGLDRRDADTHGTAAIPSDLLATLWERTDLPLREQTLWRLLHESAAGVRQVLSLNVEQLDLADRRAHTGRTWVNWRSGTAGLLETLVAGRTRGPVFLAERRPGPAHGPAPADLCPETGRGRLSYERAEYLFKQATRSLDPERNGYTLRQLRARSAPRNR</sequence>
<feature type="region of interest" description="Disordered" evidence="7">
    <location>
        <begin position="72"/>
        <end position="99"/>
    </location>
</feature>
<dbReference type="InterPro" id="IPR014284">
    <property type="entry name" value="RNA_pol_sigma-70_dom"/>
</dbReference>
<dbReference type="STRING" id="490629.SAMN05216266_1068"/>
<dbReference type="PROSITE" id="PS51900">
    <property type="entry name" value="CB"/>
    <property type="match status" value="1"/>
</dbReference>
<evidence type="ECO:0000256" key="6">
    <source>
        <dbReference type="RuleBase" id="RU000716"/>
    </source>
</evidence>
<gene>
    <name evidence="9" type="ORF">SAMN05216266_1068</name>
</gene>
<dbReference type="InterPro" id="IPR007627">
    <property type="entry name" value="RNA_pol_sigma70_r2"/>
</dbReference>
<dbReference type="InterPro" id="IPR044068">
    <property type="entry name" value="CB"/>
</dbReference>
<reference evidence="10" key="1">
    <citation type="submission" date="2016-10" db="EMBL/GenBank/DDBJ databases">
        <authorList>
            <person name="Varghese N."/>
            <person name="Submissions S."/>
        </authorList>
    </citation>
    <scope>NUCLEOTIDE SEQUENCE [LARGE SCALE GENOMIC DNA]</scope>
    <source>
        <strain evidence="10">CGMCC 4.3568</strain>
    </source>
</reference>
<dbReference type="Pfam" id="PF08281">
    <property type="entry name" value="Sigma70_r4_2"/>
    <property type="match status" value="1"/>
</dbReference>
<evidence type="ECO:0000256" key="4">
    <source>
        <dbReference type="ARBA" id="ARBA00023163"/>
    </source>
</evidence>
<evidence type="ECO:0000256" key="2">
    <source>
        <dbReference type="ARBA" id="ARBA00023015"/>
    </source>
</evidence>
<keyword evidence="3 6" id="KW-0731">Sigma factor</keyword>
<dbReference type="Pfam" id="PF04542">
    <property type="entry name" value="Sigma70_r2"/>
    <property type="match status" value="1"/>
</dbReference>
<dbReference type="SUPFAM" id="SSF88659">
    <property type="entry name" value="Sigma3 and sigma4 domains of RNA polymerase sigma factors"/>
    <property type="match status" value="1"/>
</dbReference>
<dbReference type="PANTHER" id="PTHR47756:SF1">
    <property type="entry name" value="BLL0085 PROTEIN"/>
    <property type="match status" value="1"/>
</dbReference>
<dbReference type="OrthoDB" id="3345368at2"/>
<dbReference type="InterPro" id="IPR000838">
    <property type="entry name" value="RNA_pol_sigma70_ECF_CS"/>
</dbReference>
<organism evidence="9 10">
    <name type="scientific">Amycolatopsis marina</name>
    <dbReference type="NCBI Taxonomy" id="490629"/>
    <lineage>
        <taxon>Bacteria</taxon>
        <taxon>Bacillati</taxon>
        <taxon>Actinomycetota</taxon>
        <taxon>Actinomycetes</taxon>
        <taxon>Pseudonocardiales</taxon>
        <taxon>Pseudonocardiaceae</taxon>
        <taxon>Amycolatopsis</taxon>
    </lineage>
</organism>
<proteinExistence type="inferred from homology"/>
<dbReference type="InterPro" id="IPR013249">
    <property type="entry name" value="RNA_pol_sigma70_r4_t2"/>
</dbReference>
<feature type="domain" description="Core-binding (CB)" evidence="8">
    <location>
        <begin position="416"/>
        <end position="495"/>
    </location>
</feature>
<keyword evidence="2 6" id="KW-0805">Transcription regulation</keyword>
<evidence type="ECO:0000259" key="8">
    <source>
        <dbReference type="PROSITE" id="PS51900"/>
    </source>
</evidence>
<name>A0A1I0YZY1_9PSEU</name>
<dbReference type="GO" id="GO:0006950">
    <property type="term" value="P:response to stress"/>
    <property type="evidence" value="ECO:0007669"/>
    <property type="project" value="UniProtKB-ARBA"/>
</dbReference>
<dbReference type="Pfam" id="PF20239">
    <property type="entry name" value="DUF6596"/>
    <property type="match status" value="1"/>
</dbReference>
<dbReference type="PROSITE" id="PS01063">
    <property type="entry name" value="SIGMA70_ECF"/>
    <property type="match status" value="1"/>
</dbReference>
<dbReference type="InterPro" id="IPR013325">
    <property type="entry name" value="RNA_pol_sigma_r2"/>
</dbReference>
<protein>
    <recommendedName>
        <fullName evidence="6">RNA polymerase sigma factor</fullName>
    </recommendedName>
</protein>
<dbReference type="GO" id="GO:0003677">
    <property type="term" value="F:DNA binding"/>
    <property type="evidence" value="ECO:0007669"/>
    <property type="project" value="UniProtKB-UniRule"/>
</dbReference>
<evidence type="ECO:0000256" key="5">
    <source>
        <dbReference type="PROSITE-ProRule" id="PRU01248"/>
    </source>
</evidence>
<keyword evidence="5 6" id="KW-0238">DNA-binding</keyword>
<comment type="similarity">
    <text evidence="1 6">Belongs to the sigma-70 factor family. ECF subfamily.</text>
</comment>
<dbReference type="SUPFAM" id="SSF56349">
    <property type="entry name" value="DNA breaking-rejoining enzymes"/>
    <property type="match status" value="1"/>
</dbReference>
<dbReference type="SUPFAM" id="SSF88946">
    <property type="entry name" value="Sigma2 domain of RNA polymerase sigma factors"/>
    <property type="match status" value="1"/>
</dbReference>
<dbReference type="RefSeq" id="WP_091672755.1">
    <property type="nucleotide sequence ID" value="NZ_FOKG01000006.1"/>
</dbReference>
<evidence type="ECO:0000256" key="7">
    <source>
        <dbReference type="SAM" id="MobiDB-lite"/>
    </source>
</evidence>
<dbReference type="Gene3D" id="1.10.10.10">
    <property type="entry name" value="Winged helix-like DNA-binding domain superfamily/Winged helix DNA-binding domain"/>
    <property type="match status" value="1"/>
</dbReference>
<dbReference type="GO" id="GO:0016987">
    <property type="term" value="F:sigma factor activity"/>
    <property type="evidence" value="ECO:0007669"/>
    <property type="project" value="UniProtKB-KW"/>
</dbReference>
<evidence type="ECO:0000313" key="10">
    <source>
        <dbReference type="Proteomes" id="UP000243799"/>
    </source>
</evidence>
<dbReference type="AlphaFoldDB" id="A0A1I0YZY1"/>
<evidence type="ECO:0000256" key="1">
    <source>
        <dbReference type="ARBA" id="ARBA00010641"/>
    </source>
</evidence>